<dbReference type="InterPro" id="IPR023459">
    <property type="entry name" value="Tscrpt_elong_fac_GreA/B_fam"/>
</dbReference>
<dbReference type="InterPro" id="IPR022691">
    <property type="entry name" value="Tscrpt_elong_fac_GreA/B_N"/>
</dbReference>
<evidence type="ECO:0000259" key="10">
    <source>
        <dbReference type="Pfam" id="PF03449"/>
    </source>
</evidence>
<dbReference type="EMBL" id="JGZC01000001">
    <property type="protein sequence ID" value="KFI71637.1"/>
    <property type="molecule type" value="Genomic_DNA"/>
</dbReference>
<dbReference type="RefSeq" id="WP_407640902.1">
    <property type="nucleotide sequence ID" value="NZ_CAMGZS010000021.1"/>
</dbReference>
<evidence type="ECO:0000256" key="3">
    <source>
        <dbReference type="ARBA" id="ARBA00023015"/>
    </source>
</evidence>
<keyword evidence="5 8" id="KW-0804">Transcription</keyword>
<proteinExistence type="inferred from homology"/>
<dbReference type="InterPro" id="IPR028624">
    <property type="entry name" value="Tscrpt_elong_fac_GreA/B"/>
</dbReference>
<feature type="domain" description="Transcription elongation factor GreA/GreB N-terminal" evidence="10">
    <location>
        <begin position="9"/>
        <end position="78"/>
    </location>
</feature>
<keyword evidence="11" id="KW-0251">Elongation factor</keyword>
<dbReference type="PROSITE" id="PS00829">
    <property type="entry name" value="GREAB_1"/>
    <property type="match status" value="1"/>
</dbReference>
<evidence type="ECO:0000256" key="5">
    <source>
        <dbReference type="ARBA" id="ARBA00023163"/>
    </source>
</evidence>
<dbReference type="eggNOG" id="COG0782">
    <property type="taxonomic scope" value="Bacteria"/>
</dbReference>
<dbReference type="Gene3D" id="1.10.287.180">
    <property type="entry name" value="Transcription elongation factor, GreA/GreB, N-terminal domain"/>
    <property type="match status" value="1"/>
</dbReference>
<dbReference type="AlphaFoldDB" id="A0A087BKT7"/>
<dbReference type="GO" id="GO:0006354">
    <property type="term" value="P:DNA-templated transcription elongation"/>
    <property type="evidence" value="ECO:0007669"/>
    <property type="project" value="TreeGrafter"/>
</dbReference>
<evidence type="ECO:0000256" key="7">
    <source>
        <dbReference type="ARBA" id="ARBA00030776"/>
    </source>
</evidence>
<dbReference type="InterPro" id="IPR036953">
    <property type="entry name" value="GreA/GreB_C_sf"/>
</dbReference>
<comment type="similarity">
    <text evidence="1 8">Belongs to the GreA/GreB family.</text>
</comment>
<evidence type="ECO:0000313" key="12">
    <source>
        <dbReference type="Proteomes" id="UP000029060"/>
    </source>
</evidence>
<dbReference type="InterPro" id="IPR036805">
    <property type="entry name" value="Tscrpt_elong_fac_GreA/B_N_sf"/>
</dbReference>
<evidence type="ECO:0000256" key="1">
    <source>
        <dbReference type="ARBA" id="ARBA00008213"/>
    </source>
</evidence>
<gene>
    <name evidence="8" type="primary">greA</name>
    <name evidence="11" type="ORF">BMERY_1150</name>
</gene>
<dbReference type="Pfam" id="PF03449">
    <property type="entry name" value="GreA_GreB_N"/>
    <property type="match status" value="1"/>
</dbReference>
<dbReference type="GO" id="GO:0070063">
    <property type="term" value="F:RNA polymerase binding"/>
    <property type="evidence" value="ECO:0007669"/>
    <property type="project" value="InterPro"/>
</dbReference>
<dbReference type="PANTHER" id="PTHR30437">
    <property type="entry name" value="TRANSCRIPTION ELONGATION FACTOR GREA"/>
    <property type="match status" value="1"/>
</dbReference>
<dbReference type="Gene3D" id="3.10.50.30">
    <property type="entry name" value="Transcription elongation factor, GreA/GreB, C-terminal domain"/>
    <property type="match status" value="1"/>
</dbReference>
<reference evidence="11 12" key="1">
    <citation type="submission" date="2014-03" db="EMBL/GenBank/DDBJ databases">
        <title>Genomics of Bifidobacteria.</title>
        <authorList>
            <person name="Ventura M."/>
            <person name="Milani C."/>
            <person name="Lugli G.A."/>
        </authorList>
    </citation>
    <scope>NUCLEOTIDE SEQUENCE [LARGE SCALE GENOMIC DNA]</scope>
    <source>
        <strain evidence="11 12">LMG 11341</strain>
    </source>
</reference>
<evidence type="ECO:0000259" key="9">
    <source>
        <dbReference type="Pfam" id="PF01272"/>
    </source>
</evidence>
<dbReference type="GO" id="GO:0003746">
    <property type="term" value="F:translation elongation factor activity"/>
    <property type="evidence" value="ECO:0007669"/>
    <property type="project" value="UniProtKB-KW"/>
</dbReference>
<name>A0A087BKT7_9BIFI</name>
<comment type="caution">
    <text evidence="11">The sequence shown here is derived from an EMBL/GenBank/DDBJ whole genome shotgun (WGS) entry which is preliminary data.</text>
</comment>
<accession>A0A087BKT7</accession>
<evidence type="ECO:0000256" key="6">
    <source>
        <dbReference type="ARBA" id="ARBA00024916"/>
    </source>
</evidence>
<dbReference type="SUPFAM" id="SSF46557">
    <property type="entry name" value="GreA transcript cleavage protein, N-terminal domain"/>
    <property type="match status" value="1"/>
</dbReference>
<evidence type="ECO:0000256" key="2">
    <source>
        <dbReference type="ARBA" id="ARBA00013729"/>
    </source>
</evidence>
<dbReference type="SUPFAM" id="SSF54534">
    <property type="entry name" value="FKBP-like"/>
    <property type="match status" value="1"/>
</dbReference>
<keyword evidence="11" id="KW-0648">Protein biosynthesis</keyword>
<dbReference type="GO" id="GO:0032784">
    <property type="term" value="P:regulation of DNA-templated transcription elongation"/>
    <property type="evidence" value="ECO:0007669"/>
    <property type="project" value="UniProtKB-UniRule"/>
</dbReference>
<evidence type="ECO:0000313" key="11">
    <source>
        <dbReference type="EMBL" id="KFI71637.1"/>
    </source>
</evidence>
<dbReference type="PIRSF" id="PIRSF006092">
    <property type="entry name" value="GreA_GreB"/>
    <property type="match status" value="1"/>
</dbReference>
<dbReference type="HAMAP" id="MF_00105">
    <property type="entry name" value="GreA_GreB"/>
    <property type="match status" value="1"/>
</dbReference>
<sequence>MIQEDQVFLLTQEAYDKMQEELKWREGEYRDEIIAKVSAARAEGDLSENGGYHAAREAQRVNQGRIEELTFKLRHAKILTAPPAGKVGDGSLVTLDMNGREKVFVLGSHDLAIATDQAIISPESPIGAAIYGAKVGDTVTYQAPNGREISVTIKDSKPLS</sequence>
<dbReference type="Pfam" id="PF01272">
    <property type="entry name" value="GreA_GreB"/>
    <property type="match status" value="1"/>
</dbReference>
<dbReference type="Proteomes" id="UP000029060">
    <property type="component" value="Unassembled WGS sequence"/>
</dbReference>
<dbReference type="PANTHER" id="PTHR30437:SF4">
    <property type="entry name" value="TRANSCRIPTION ELONGATION FACTOR GREA"/>
    <property type="match status" value="1"/>
</dbReference>
<organism evidence="11 12">
    <name type="scientific">Bifidobacterium merycicum</name>
    <dbReference type="NCBI Taxonomy" id="78345"/>
    <lineage>
        <taxon>Bacteria</taxon>
        <taxon>Bacillati</taxon>
        <taxon>Actinomycetota</taxon>
        <taxon>Actinomycetes</taxon>
        <taxon>Bifidobacteriales</taxon>
        <taxon>Bifidobacteriaceae</taxon>
        <taxon>Bifidobacterium</taxon>
    </lineage>
</organism>
<keyword evidence="12" id="KW-1185">Reference proteome</keyword>
<dbReference type="STRING" id="78345.BMERY_1150"/>
<dbReference type="InterPro" id="IPR018151">
    <property type="entry name" value="TF_GreA/GreB_CS"/>
</dbReference>
<dbReference type="FunFam" id="1.10.287.180:FF:000001">
    <property type="entry name" value="Transcription elongation factor GreA"/>
    <property type="match status" value="1"/>
</dbReference>
<protein>
    <recommendedName>
        <fullName evidence="2 8">Transcription elongation factor GreA</fullName>
    </recommendedName>
    <alternativeName>
        <fullName evidence="7 8">Transcript cleavage factor GreA</fullName>
    </alternativeName>
</protein>
<dbReference type="InterPro" id="IPR001437">
    <property type="entry name" value="Tscrpt_elong_fac_GreA/B_C"/>
</dbReference>
<evidence type="ECO:0000256" key="8">
    <source>
        <dbReference type="HAMAP-Rule" id="MF_00105"/>
    </source>
</evidence>
<comment type="function">
    <text evidence="6 8">Necessary for efficient RNA polymerase transcription elongation past template-encoded arresting sites. The arresting sites in DNA have the property of trapping a certain fraction of elongating RNA polymerases that pass through, resulting in locked ternary complexes. Cleavage of the nascent transcript by cleavage factors such as GreA or GreB allows the resumption of elongation from the new 3'terminus. GreA releases sequences of 2 to 3 nucleotides.</text>
</comment>
<dbReference type="GO" id="GO:0003677">
    <property type="term" value="F:DNA binding"/>
    <property type="evidence" value="ECO:0007669"/>
    <property type="project" value="UniProtKB-UniRule"/>
</dbReference>
<dbReference type="PROSITE" id="PS00830">
    <property type="entry name" value="GREAB_2"/>
    <property type="match status" value="1"/>
</dbReference>
<keyword evidence="3 8" id="KW-0805">Transcription regulation</keyword>
<keyword evidence="4 8" id="KW-0238">DNA-binding</keyword>
<evidence type="ECO:0000256" key="4">
    <source>
        <dbReference type="ARBA" id="ARBA00023125"/>
    </source>
</evidence>
<feature type="domain" description="Transcription elongation factor GreA/GreB C-terminal" evidence="9">
    <location>
        <begin position="83"/>
        <end position="155"/>
    </location>
</feature>